<dbReference type="Gene3D" id="1.10.287.110">
    <property type="entry name" value="DnaJ domain"/>
    <property type="match status" value="1"/>
</dbReference>
<dbReference type="Pfam" id="PF01556">
    <property type="entry name" value="DnaJ_C"/>
    <property type="match status" value="1"/>
</dbReference>
<comment type="similarity">
    <text evidence="3">Belongs to the DnaJ family.</text>
</comment>
<keyword evidence="2 3" id="KW-0143">Chaperone</keyword>
<evidence type="ECO:0000256" key="2">
    <source>
        <dbReference type="ARBA" id="ARBA00023186"/>
    </source>
</evidence>
<dbReference type="SUPFAM" id="SSF49493">
    <property type="entry name" value="HSP40/DnaJ peptide-binding domain"/>
    <property type="match status" value="2"/>
</dbReference>
<dbReference type="HAMAP" id="MF_01152">
    <property type="entry name" value="DnaJ"/>
    <property type="match status" value="1"/>
</dbReference>
<dbReference type="KEGG" id="swo:Swol_0491"/>
<dbReference type="InterPro" id="IPR036410">
    <property type="entry name" value="HSP_DnaJ_Cys-rich_dom_sf"/>
</dbReference>
<dbReference type="GO" id="GO:0008270">
    <property type="term" value="F:zinc ion binding"/>
    <property type="evidence" value="ECO:0007669"/>
    <property type="project" value="UniProtKB-UniRule"/>
</dbReference>
<evidence type="ECO:0000256" key="1">
    <source>
        <dbReference type="ARBA" id="ARBA00022705"/>
    </source>
</evidence>
<dbReference type="PROSITE" id="PS50076">
    <property type="entry name" value="DNAJ_2"/>
    <property type="match status" value="1"/>
</dbReference>
<dbReference type="PRINTS" id="PR00625">
    <property type="entry name" value="JDOMAIN"/>
</dbReference>
<evidence type="ECO:0000259" key="5">
    <source>
        <dbReference type="PROSITE" id="PS50076"/>
    </source>
</evidence>
<dbReference type="Gene3D" id="2.60.260.20">
    <property type="entry name" value="Urease metallochaperone UreE, N-terminal domain"/>
    <property type="match status" value="2"/>
</dbReference>
<keyword evidence="3" id="KW-0677">Repeat</keyword>
<dbReference type="Proteomes" id="UP000001968">
    <property type="component" value="Chromosome"/>
</dbReference>
<dbReference type="RefSeq" id="WP_011639932.1">
    <property type="nucleotide sequence ID" value="NC_008346.1"/>
</dbReference>
<dbReference type="GO" id="GO:0051082">
    <property type="term" value="F:unfolded protein binding"/>
    <property type="evidence" value="ECO:0007669"/>
    <property type="project" value="UniProtKB-UniRule"/>
</dbReference>
<dbReference type="FunFam" id="2.60.260.20:FF:000013">
    <property type="entry name" value="DnaJ subfamily B member 11"/>
    <property type="match status" value="1"/>
</dbReference>
<feature type="binding site" evidence="3">
    <location>
        <position position="168"/>
    </location>
    <ligand>
        <name>Zn(2+)</name>
        <dbReference type="ChEBI" id="CHEBI:29105"/>
        <label>1</label>
    </ligand>
</feature>
<organism evidence="6 7">
    <name type="scientific">Syntrophomonas wolfei subsp. wolfei (strain DSM 2245B / Goettingen)</name>
    <dbReference type="NCBI Taxonomy" id="335541"/>
    <lineage>
        <taxon>Bacteria</taxon>
        <taxon>Bacillati</taxon>
        <taxon>Bacillota</taxon>
        <taxon>Clostridia</taxon>
        <taxon>Eubacteriales</taxon>
        <taxon>Syntrophomonadaceae</taxon>
        <taxon>Syntrophomonas</taxon>
    </lineage>
</organism>
<feature type="binding site" evidence="3">
    <location>
        <position position="179"/>
    </location>
    <ligand>
        <name>Zn(2+)</name>
        <dbReference type="ChEBI" id="CHEBI:29105"/>
        <label>1</label>
    </ligand>
</feature>
<feature type="binding site" evidence="3">
    <location>
        <position position="182"/>
    </location>
    <ligand>
        <name>Zn(2+)</name>
        <dbReference type="ChEBI" id="CHEBI:29105"/>
        <label>1</label>
    </ligand>
</feature>
<dbReference type="HOGENOM" id="CLU_017633_0_0_9"/>
<feature type="binding site" evidence="3">
    <location>
        <position position="165"/>
    </location>
    <ligand>
        <name>Zn(2+)</name>
        <dbReference type="ChEBI" id="CHEBI:29105"/>
        <label>1</label>
    </ligand>
</feature>
<keyword evidence="7" id="KW-1185">Reference proteome</keyword>
<dbReference type="EMBL" id="CP000448">
    <property type="protein sequence ID" value="ABI67826.1"/>
    <property type="molecule type" value="Genomic_DNA"/>
</dbReference>
<sequence>MAVKYLDYYKILGVERDADAKKIKAAYRKLARKWHPDLHSGKKREEAEEKIKEINEAYEVLSDPEKKALYDRLGPNWKNGERVDSSGFGDGVFYRSSNIDPEDLQGFSEFFSSLFGAEPGRQSRRASYRSAPVRGQDIESTIELSLEEAYHGLSKSITLSTAAACPECQGSGFVGRGFCRRCGGTGSISEARTLQVRIPPGVHEGSSIRLKGQGGEGLGGAERGDLYLQVHILPHPVFTLRGRDLETEITLRPEQAVLGDRVTVATLDRQLTLKVPPGSRSGQKLRLKGKGMPARQGENGDLYARIKIDLPRDLSEEEKELYRQLAELRAPRQAERGVAE</sequence>
<proteinExistence type="inferred from homology"/>
<dbReference type="PANTHER" id="PTHR43096:SF52">
    <property type="entry name" value="DNAJ HOMOLOG 1, MITOCHONDRIAL-RELATED"/>
    <property type="match status" value="1"/>
</dbReference>
<keyword evidence="3" id="KW-0963">Cytoplasm</keyword>
<keyword evidence="3" id="KW-0346">Stress response</keyword>
<dbReference type="GO" id="GO:0009408">
    <property type="term" value="P:response to heat"/>
    <property type="evidence" value="ECO:0007669"/>
    <property type="project" value="InterPro"/>
</dbReference>
<keyword evidence="3" id="KW-0862">Zinc</keyword>
<dbReference type="Gene3D" id="6.20.20.10">
    <property type="match status" value="1"/>
</dbReference>
<feature type="region of interest" description="Disordered" evidence="4">
    <location>
        <begin position="276"/>
        <end position="298"/>
    </location>
</feature>
<dbReference type="InterPro" id="IPR036869">
    <property type="entry name" value="J_dom_sf"/>
</dbReference>
<dbReference type="Pfam" id="PF00226">
    <property type="entry name" value="DnaJ"/>
    <property type="match status" value="1"/>
</dbReference>
<comment type="caution">
    <text evidence="3">Lacks conserved residue(s) required for the propagation of feature annotation.</text>
</comment>
<dbReference type="GO" id="GO:0005524">
    <property type="term" value="F:ATP binding"/>
    <property type="evidence" value="ECO:0007669"/>
    <property type="project" value="InterPro"/>
</dbReference>
<dbReference type="CDD" id="cd06257">
    <property type="entry name" value="DnaJ"/>
    <property type="match status" value="1"/>
</dbReference>
<dbReference type="GO" id="GO:0042026">
    <property type="term" value="P:protein refolding"/>
    <property type="evidence" value="ECO:0007669"/>
    <property type="project" value="TreeGrafter"/>
</dbReference>
<protein>
    <recommendedName>
        <fullName evidence="3">Chaperone protein DnaJ</fullName>
    </recommendedName>
</protein>
<comment type="domain">
    <text evidence="3">The J domain is necessary and sufficient to stimulate DnaK ATPase activity. Zinc center 1 plays an important role in the autonomous, DnaK-independent chaperone activity of DnaJ. Zinc center 2 is essential for interaction with DnaK and for DnaJ activity.</text>
</comment>
<dbReference type="InterPro" id="IPR008971">
    <property type="entry name" value="HSP40/DnaJ_pept-bd"/>
</dbReference>
<reference evidence="7" key="1">
    <citation type="journal article" date="2010" name="Environ. Microbiol.">
        <title>The genome of Syntrophomonas wolfei: new insights into syntrophic metabolism and biohydrogen production.</title>
        <authorList>
            <person name="Sieber J.R."/>
            <person name="Sims D.R."/>
            <person name="Han C."/>
            <person name="Kim E."/>
            <person name="Lykidis A."/>
            <person name="Lapidus A.L."/>
            <person name="McDonnald E."/>
            <person name="Rohlin L."/>
            <person name="Culley D.E."/>
            <person name="Gunsalus R."/>
            <person name="McInerney M.J."/>
        </authorList>
    </citation>
    <scope>NUCLEOTIDE SEQUENCE [LARGE SCALE GENOMIC DNA]</scope>
    <source>
        <strain evidence="7">DSM 2245B / Goettingen</strain>
    </source>
</reference>
<name>Q0AZM8_SYNWW</name>
<gene>
    <name evidence="3" type="primary">dnaJ</name>
    <name evidence="6" type="ordered locus">Swol_0491</name>
</gene>
<accession>Q0AZM8</accession>
<keyword evidence="3" id="KW-0479">Metal-binding</keyword>
<dbReference type="AlphaFoldDB" id="Q0AZM8"/>
<evidence type="ECO:0000256" key="3">
    <source>
        <dbReference type="HAMAP-Rule" id="MF_01152"/>
    </source>
</evidence>
<dbReference type="STRING" id="335541.Swol_0491"/>
<comment type="subunit">
    <text evidence="3">Homodimer.</text>
</comment>
<dbReference type="SUPFAM" id="SSF46565">
    <property type="entry name" value="Chaperone J-domain"/>
    <property type="match status" value="1"/>
</dbReference>
<comment type="function">
    <text evidence="3">Participates actively in the response to hyperosmotic and heat shock by preventing the aggregation of stress-denatured proteins and by disaggregating proteins, also in an autonomous, DnaK-independent fashion. Unfolded proteins bind initially to DnaJ; upon interaction with the DnaJ-bound protein, DnaK hydrolyzes its bound ATP, resulting in the formation of a stable complex. GrpE releases ADP from DnaK; ATP binding to DnaK triggers the release of the substrate protein, thus completing the reaction cycle. Several rounds of ATP-dependent interactions between DnaJ, DnaK and GrpE are required for fully efficient folding. Also involved, together with DnaK and GrpE, in the DNA replication of plasmids through activation of initiation proteins.</text>
</comment>
<comment type="subcellular location">
    <subcellularLocation>
        <location evidence="3">Cytoplasm</location>
    </subcellularLocation>
</comment>
<dbReference type="InterPro" id="IPR012724">
    <property type="entry name" value="DnaJ"/>
</dbReference>
<evidence type="ECO:0000313" key="7">
    <source>
        <dbReference type="Proteomes" id="UP000001968"/>
    </source>
</evidence>
<dbReference type="CDD" id="cd10747">
    <property type="entry name" value="DnaJ_C"/>
    <property type="match status" value="1"/>
</dbReference>
<dbReference type="PANTHER" id="PTHR43096">
    <property type="entry name" value="DNAJ HOMOLOG 1, MITOCHONDRIAL-RELATED"/>
    <property type="match status" value="1"/>
</dbReference>
<dbReference type="InterPro" id="IPR002939">
    <property type="entry name" value="DnaJ_C"/>
</dbReference>
<feature type="domain" description="J" evidence="5">
    <location>
        <begin position="7"/>
        <end position="74"/>
    </location>
</feature>
<keyword evidence="1 3" id="KW-0235">DNA replication</keyword>
<dbReference type="GO" id="GO:0005737">
    <property type="term" value="C:cytoplasm"/>
    <property type="evidence" value="ECO:0007669"/>
    <property type="project" value="UniProtKB-SubCell"/>
</dbReference>
<dbReference type="OrthoDB" id="9779889at2"/>
<dbReference type="InterPro" id="IPR001623">
    <property type="entry name" value="DnaJ_domain"/>
</dbReference>
<evidence type="ECO:0000256" key="4">
    <source>
        <dbReference type="SAM" id="MobiDB-lite"/>
    </source>
</evidence>
<dbReference type="eggNOG" id="COG0484">
    <property type="taxonomic scope" value="Bacteria"/>
</dbReference>
<comment type="cofactor">
    <cofactor evidence="3">
        <name>Zn(2+)</name>
        <dbReference type="ChEBI" id="CHEBI:29105"/>
    </cofactor>
    <text evidence="3">Binds 2 Zn(2+) ions per monomer.</text>
</comment>
<evidence type="ECO:0000313" key="6">
    <source>
        <dbReference type="EMBL" id="ABI67826.1"/>
    </source>
</evidence>
<dbReference type="GO" id="GO:0006260">
    <property type="term" value="P:DNA replication"/>
    <property type="evidence" value="ECO:0007669"/>
    <property type="project" value="UniProtKB-KW"/>
</dbReference>
<dbReference type="SMART" id="SM00271">
    <property type="entry name" value="DnaJ"/>
    <property type="match status" value="1"/>
</dbReference>
<dbReference type="SUPFAM" id="SSF57938">
    <property type="entry name" value="DnaJ/Hsp40 cysteine-rich domain"/>
    <property type="match status" value="1"/>
</dbReference>